<dbReference type="AlphaFoldDB" id="A0A9P6MVW5"/>
<accession>A0A9P6MVW5</accession>
<keyword evidence="3" id="KW-0677">Repeat</keyword>
<keyword evidence="2 4" id="KW-0853">WD repeat</keyword>
<dbReference type="InterPro" id="IPR040323">
    <property type="entry name" value="EIPR1"/>
</dbReference>
<evidence type="ECO:0000313" key="8">
    <source>
        <dbReference type="Proteomes" id="UP000703661"/>
    </source>
</evidence>
<evidence type="ECO:0000256" key="2">
    <source>
        <dbReference type="ARBA" id="ARBA00022574"/>
    </source>
</evidence>
<sequence>MKQDQKDSEEMDLDRPHHHQARGELEHVLTLDGDGTVKKVIWQDSTEVISVEDWRIYIWDIDVKQGTAKVRRRGCLTGSIETPDKNFKFTSAVMNPHAKEVVAVYGRSIQGWNLNSLKPFQIATGGDDCKVRIWDVRDSTAEPIMTIQDHTHWVWSVAYNKFHDQLVLTSSSDCQVNLQSIVSISTGAEYKYGDASDTERDPADEDDQVENVSHDAPTDGLVQAFDQHEDSVYQVAWSSVDPWLFLSLSYDGRAVMNQVPSEEKFKIILN</sequence>
<feature type="domain" description="EIPR1-like beta-propeller" evidence="6">
    <location>
        <begin position="114"/>
        <end position="178"/>
    </location>
</feature>
<dbReference type="InterPro" id="IPR036322">
    <property type="entry name" value="WD40_repeat_dom_sf"/>
</dbReference>
<evidence type="ECO:0000256" key="3">
    <source>
        <dbReference type="ARBA" id="ARBA00022737"/>
    </source>
</evidence>
<proteinExistence type="inferred from homology"/>
<dbReference type="Proteomes" id="UP000703661">
    <property type="component" value="Unassembled WGS sequence"/>
</dbReference>
<dbReference type="PANTHER" id="PTHR14205">
    <property type="entry name" value="WD-REPEAT PROTEIN"/>
    <property type="match status" value="1"/>
</dbReference>
<dbReference type="InterPro" id="IPR059104">
    <property type="entry name" value="Beta-prop_EIPR1-like"/>
</dbReference>
<organism evidence="7 8">
    <name type="scientific">Entomortierella chlamydospora</name>
    <dbReference type="NCBI Taxonomy" id="101097"/>
    <lineage>
        <taxon>Eukaryota</taxon>
        <taxon>Fungi</taxon>
        <taxon>Fungi incertae sedis</taxon>
        <taxon>Mucoromycota</taxon>
        <taxon>Mortierellomycotina</taxon>
        <taxon>Mortierellomycetes</taxon>
        <taxon>Mortierellales</taxon>
        <taxon>Mortierellaceae</taxon>
        <taxon>Entomortierella</taxon>
    </lineage>
</organism>
<dbReference type="Gene3D" id="2.130.10.10">
    <property type="entry name" value="YVTN repeat-like/Quinoprotein amine dehydrogenase"/>
    <property type="match status" value="1"/>
</dbReference>
<comment type="similarity">
    <text evidence="1">Belongs to the WD repeat EIPR1 family.</text>
</comment>
<name>A0A9P6MVW5_9FUNG</name>
<protein>
    <submittedName>
        <fullName evidence="7">Protein tssc1</fullName>
    </submittedName>
</protein>
<dbReference type="Pfam" id="PF00400">
    <property type="entry name" value="WD40"/>
    <property type="match status" value="1"/>
</dbReference>
<dbReference type="SUPFAM" id="SSF50978">
    <property type="entry name" value="WD40 repeat-like"/>
    <property type="match status" value="1"/>
</dbReference>
<dbReference type="EMBL" id="JAAAID010000612">
    <property type="protein sequence ID" value="KAG0015601.1"/>
    <property type="molecule type" value="Genomic_DNA"/>
</dbReference>
<feature type="repeat" description="WD" evidence="4">
    <location>
        <begin position="122"/>
        <end position="144"/>
    </location>
</feature>
<reference evidence="7" key="1">
    <citation type="journal article" date="2020" name="Fungal Divers.">
        <title>Resolving the Mortierellaceae phylogeny through synthesis of multi-gene phylogenetics and phylogenomics.</title>
        <authorList>
            <person name="Vandepol N."/>
            <person name="Liber J."/>
            <person name="Desiro A."/>
            <person name="Na H."/>
            <person name="Kennedy M."/>
            <person name="Barry K."/>
            <person name="Grigoriev I.V."/>
            <person name="Miller A.N."/>
            <person name="O'Donnell K."/>
            <person name="Stajich J.E."/>
            <person name="Bonito G."/>
        </authorList>
    </citation>
    <scope>NUCLEOTIDE SEQUENCE</scope>
    <source>
        <strain evidence="7">NRRL 2769</strain>
    </source>
</reference>
<dbReference type="PANTHER" id="PTHR14205:SF15">
    <property type="entry name" value="EARP AND GARP COMPLEX-INTERACTING PROTEIN 1"/>
    <property type="match status" value="1"/>
</dbReference>
<dbReference type="InterPro" id="IPR001680">
    <property type="entry name" value="WD40_rpt"/>
</dbReference>
<dbReference type="InterPro" id="IPR015943">
    <property type="entry name" value="WD40/YVTN_repeat-like_dom_sf"/>
</dbReference>
<evidence type="ECO:0000256" key="1">
    <source>
        <dbReference type="ARBA" id="ARBA00005672"/>
    </source>
</evidence>
<evidence type="ECO:0000259" key="6">
    <source>
        <dbReference type="Pfam" id="PF23609"/>
    </source>
</evidence>
<dbReference type="PROSITE" id="PS50082">
    <property type="entry name" value="WD_REPEATS_2"/>
    <property type="match status" value="1"/>
</dbReference>
<dbReference type="SMART" id="SM00320">
    <property type="entry name" value="WD40"/>
    <property type="match status" value="4"/>
</dbReference>
<keyword evidence="8" id="KW-1185">Reference proteome</keyword>
<feature type="region of interest" description="Disordered" evidence="5">
    <location>
        <begin position="193"/>
        <end position="214"/>
    </location>
</feature>
<evidence type="ECO:0000313" key="7">
    <source>
        <dbReference type="EMBL" id="KAG0015601.1"/>
    </source>
</evidence>
<comment type="caution">
    <text evidence="7">The sequence shown here is derived from an EMBL/GenBank/DDBJ whole genome shotgun (WGS) entry which is preliminary data.</text>
</comment>
<evidence type="ECO:0000256" key="4">
    <source>
        <dbReference type="PROSITE-ProRule" id="PRU00221"/>
    </source>
</evidence>
<feature type="region of interest" description="Disordered" evidence="5">
    <location>
        <begin position="1"/>
        <end position="24"/>
    </location>
</feature>
<gene>
    <name evidence="7" type="primary">TSSC1</name>
    <name evidence="7" type="ORF">BGZ80_009762</name>
</gene>
<dbReference type="GO" id="GO:0016567">
    <property type="term" value="P:protein ubiquitination"/>
    <property type="evidence" value="ECO:0007669"/>
    <property type="project" value="TreeGrafter"/>
</dbReference>
<evidence type="ECO:0000256" key="5">
    <source>
        <dbReference type="SAM" id="MobiDB-lite"/>
    </source>
</evidence>
<dbReference type="Pfam" id="PF23609">
    <property type="entry name" value="Beta-prop_EIPR1"/>
    <property type="match status" value="1"/>
</dbReference>